<evidence type="ECO:0000259" key="2">
    <source>
        <dbReference type="Pfam" id="PF07596"/>
    </source>
</evidence>
<dbReference type="InterPro" id="IPR011453">
    <property type="entry name" value="DUF1559"/>
</dbReference>
<dbReference type="Gene3D" id="3.30.700.10">
    <property type="entry name" value="Glycoprotein, Type 4 Pilin"/>
    <property type="match status" value="1"/>
</dbReference>
<feature type="domain" description="DUF1559" evidence="2">
    <location>
        <begin position="57"/>
        <end position="356"/>
    </location>
</feature>
<dbReference type="Pfam" id="PF07963">
    <property type="entry name" value="N_methyl"/>
    <property type="match status" value="1"/>
</dbReference>
<keyword evidence="1" id="KW-0812">Transmembrane</keyword>
<dbReference type="OrthoDB" id="287493at2"/>
<evidence type="ECO:0000313" key="3">
    <source>
        <dbReference type="EMBL" id="QEG36693.1"/>
    </source>
</evidence>
<dbReference type="PROSITE" id="PS00409">
    <property type="entry name" value="PROKAR_NTER_METHYL"/>
    <property type="match status" value="1"/>
</dbReference>
<keyword evidence="4" id="KW-1185">Reference proteome</keyword>
<organism evidence="3 4">
    <name type="scientific">Bythopirellula goksoeyrii</name>
    <dbReference type="NCBI Taxonomy" id="1400387"/>
    <lineage>
        <taxon>Bacteria</taxon>
        <taxon>Pseudomonadati</taxon>
        <taxon>Planctomycetota</taxon>
        <taxon>Planctomycetia</taxon>
        <taxon>Pirellulales</taxon>
        <taxon>Lacipirellulaceae</taxon>
        <taxon>Bythopirellula</taxon>
    </lineage>
</organism>
<dbReference type="KEGG" id="bgok:Pr1d_40290"/>
<dbReference type="InterPro" id="IPR027558">
    <property type="entry name" value="Pre_pil_HX9DG_C"/>
</dbReference>
<proteinExistence type="predicted"/>
<keyword evidence="1" id="KW-1133">Transmembrane helix</keyword>
<feature type="transmembrane region" description="Helical" evidence="1">
    <location>
        <begin position="33"/>
        <end position="56"/>
    </location>
</feature>
<dbReference type="NCBIfam" id="TIGR04294">
    <property type="entry name" value="pre_pil_HX9DG"/>
    <property type="match status" value="1"/>
</dbReference>
<keyword evidence="1" id="KW-0472">Membrane</keyword>
<dbReference type="PANTHER" id="PTHR30093:SF2">
    <property type="entry name" value="TYPE II SECRETION SYSTEM PROTEIN H"/>
    <property type="match status" value="1"/>
</dbReference>
<evidence type="ECO:0000256" key="1">
    <source>
        <dbReference type="SAM" id="Phobius"/>
    </source>
</evidence>
<dbReference type="Proteomes" id="UP000323917">
    <property type="component" value="Chromosome"/>
</dbReference>
<dbReference type="NCBIfam" id="TIGR02532">
    <property type="entry name" value="IV_pilin_GFxxxE"/>
    <property type="match status" value="1"/>
</dbReference>
<evidence type="ECO:0000313" key="4">
    <source>
        <dbReference type="Proteomes" id="UP000323917"/>
    </source>
</evidence>
<gene>
    <name evidence="3" type="ORF">Pr1d_40290</name>
</gene>
<reference evidence="3 4" key="1">
    <citation type="submission" date="2019-08" db="EMBL/GenBank/DDBJ databases">
        <title>Deep-cultivation of Planctomycetes and their phenomic and genomic characterization uncovers novel biology.</title>
        <authorList>
            <person name="Wiegand S."/>
            <person name="Jogler M."/>
            <person name="Boedeker C."/>
            <person name="Pinto D."/>
            <person name="Vollmers J."/>
            <person name="Rivas-Marin E."/>
            <person name="Kohn T."/>
            <person name="Peeters S.H."/>
            <person name="Heuer A."/>
            <person name="Rast P."/>
            <person name="Oberbeckmann S."/>
            <person name="Bunk B."/>
            <person name="Jeske O."/>
            <person name="Meyerdierks A."/>
            <person name="Storesund J.E."/>
            <person name="Kallscheuer N."/>
            <person name="Luecker S."/>
            <person name="Lage O.M."/>
            <person name="Pohl T."/>
            <person name="Merkel B.J."/>
            <person name="Hornburger P."/>
            <person name="Mueller R.-W."/>
            <person name="Bruemmer F."/>
            <person name="Labrenz M."/>
            <person name="Spormann A.M."/>
            <person name="Op den Camp H."/>
            <person name="Overmann J."/>
            <person name="Amann R."/>
            <person name="Jetten M.S.M."/>
            <person name="Mascher T."/>
            <person name="Medema M.H."/>
            <person name="Devos D.P."/>
            <person name="Kaster A.-K."/>
            <person name="Ovreas L."/>
            <person name="Rohde M."/>
            <person name="Galperin M.Y."/>
            <person name="Jogler C."/>
        </authorList>
    </citation>
    <scope>NUCLEOTIDE SEQUENCE [LARGE SCALE GENOMIC DNA]</scope>
    <source>
        <strain evidence="3 4">Pr1d</strain>
    </source>
</reference>
<protein>
    <recommendedName>
        <fullName evidence="2">DUF1559 domain-containing protein</fullName>
    </recommendedName>
</protein>
<dbReference type="Pfam" id="PF07596">
    <property type="entry name" value="SBP_bac_10"/>
    <property type="match status" value="1"/>
</dbReference>
<dbReference type="InterPro" id="IPR012902">
    <property type="entry name" value="N_methyl_site"/>
</dbReference>
<dbReference type="InterPro" id="IPR045584">
    <property type="entry name" value="Pilin-like"/>
</dbReference>
<sequence length="375" mass="41281">MENILNSQRLPTNSLNTQKLLRYRSVSLTNKGFTLVELLVVIAIIGVLVALLLPAVQAAREAARRISCSNNLKNIGLAVLNHHDVHGHFPVNYGGAWPEFPNTNAPHPAVGWVVEILPQLEQGPLYERFKQGGAYEGSFREGLTPNRKRPDLGIYSTKNGISVPELMQTALPILACPSDGGSERIRDDQFQWTGTPVSVTNYKGVLGDTFLGITYGSNFSNDASNYPSGNYDGEESSTGFQIDQRDCHGDTRCRGIFFRNSFARPVKIKDVTDGTSNTFLVGEDLPDYNLHSVAFYANGSWSSCNIVPNYRIGEELAPIELDAWWELQGFRSRHPGGLQFVLVDGSVRFISEGTNFELYRTSCTRNGGESIGSGL</sequence>
<accession>A0A5B9QRT5</accession>
<dbReference type="SUPFAM" id="SSF54523">
    <property type="entry name" value="Pili subunits"/>
    <property type="match status" value="1"/>
</dbReference>
<dbReference type="AlphaFoldDB" id="A0A5B9QRT5"/>
<dbReference type="EMBL" id="CP042913">
    <property type="protein sequence ID" value="QEG36693.1"/>
    <property type="molecule type" value="Genomic_DNA"/>
</dbReference>
<name>A0A5B9QRT5_9BACT</name>
<dbReference type="PANTHER" id="PTHR30093">
    <property type="entry name" value="GENERAL SECRETION PATHWAY PROTEIN G"/>
    <property type="match status" value="1"/>
</dbReference>